<dbReference type="GO" id="GO:0004737">
    <property type="term" value="F:pyruvate decarboxylase activity"/>
    <property type="evidence" value="ECO:0007669"/>
    <property type="project" value="UniProtKB-EC"/>
</dbReference>
<proteinExistence type="inferred from homology"/>
<keyword evidence="10" id="KW-0786">Thiamine pyrophosphate</keyword>
<dbReference type="InterPro" id="IPR012001">
    <property type="entry name" value="Thiamin_PyroP_enz_TPP-bd_dom"/>
</dbReference>
<keyword evidence="8" id="KW-0210">Decarboxylase</keyword>
<dbReference type="EMBL" id="PYDT01000004">
    <property type="protein sequence ID" value="THU61986.1"/>
    <property type="molecule type" value="Genomic_DNA"/>
</dbReference>
<dbReference type="GO" id="GO:0005829">
    <property type="term" value="C:cytosol"/>
    <property type="evidence" value="ECO:0007669"/>
    <property type="project" value="TreeGrafter"/>
</dbReference>
<evidence type="ECO:0000256" key="10">
    <source>
        <dbReference type="ARBA" id="ARBA00023052"/>
    </source>
</evidence>
<sequence>MESGGSNGSGGSGGVDLDRRSPGTLGRHLARRLVQVGVRDVFAVPGDFNLTLLDHLIAEPELNLVGCCNELNAGYAADGYARAGGVGACAVTFTVGGLSIINAIAGSYGENLPVICIVGGPNSNDYGTNRILHHTIGLPDFSQELRCFQTVTCYQAVVNNLDDAHEMIDTAISTGLKESKPVYISISCNLPGIPHPTFAMEPVPYFLAPKVSNQLGLEAAVEAAAEFLNRAVTAQDVSTMIRHGQRSIIFLINNGGYTIEVEIHDGPYNVIKNWNYTGLVDAINNSEGRCWTCRVSTEEDLEEAISKATGEKKDRLCFIEVIVHKDDTSKELLEWGSRVSSANSRPPNPR</sequence>
<protein>
    <recommendedName>
        <fullName evidence="6">pyruvate decarboxylase</fullName>
        <ecNumber evidence="6">4.1.1.1</ecNumber>
    </recommendedName>
</protein>
<evidence type="ECO:0000256" key="9">
    <source>
        <dbReference type="ARBA" id="ARBA00022842"/>
    </source>
</evidence>
<evidence type="ECO:0000259" key="12">
    <source>
        <dbReference type="Pfam" id="PF02776"/>
    </source>
</evidence>
<evidence type="ECO:0000256" key="4">
    <source>
        <dbReference type="ARBA" id="ARBA00007812"/>
    </source>
</evidence>
<dbReference type="AlphaFoldDB" id="A0A4V4H710"/>
<evidence type="ECO:0000256" key="6">
    <source>
        <dbReference type="ARBA" id="ARBA00013202"/>
    </source>
</evidence>
<dbReference type="Gene3D" id="3.40.50.970">
    <property type="match status" value="2"/>
</dbReference>
<evidence type="ECO:0000256" key="1">
    <source>
        <dbReference type="ARBA" id="ARBA00001041"/>
    </source>
</evidence>
<comment type="cofactor">
    <cofactor evidence="2">
        <name>a metal cation</name>
        <dbReference type="ChEBI" id="CHEBI:25213"/>
    </cofactor>
</comment>
<keyword evidence="9" id="KW-0460">Magnesium</keyword>
<dbReference type="InterPro" id="IPR047213">
    <property type="entry name" value="TPP_PYR_PDC_IPDC-like"/>
</dbReference>
<evidence type="ECO:0000256" key="5">
    <source>
        <dbReference type="ARBA" id="ARBA00011881"/>
    </source>
</evidence>
<evidence type="ECO:0000256" key="11">
    <source>
        <dbReference type="ARBA" id="ARBA00023239"/>
    </source>
</evidence>
<dbReference type="Proteomes" id="UP000317650">
    <property type="component" value="Chromosome 1"/>
</dbReference>
<accession>A0A4V4H710</accession>
<comment type="subunit">
    <text evidence="5">Homotetramer.</text>
</comment>
<dbReference type="PANTHER" id="PTHR43452">
    <property type="entry name" value="PYRUVATE DECARBOXYLASE"/>
    <property type="match status" value="1"/>
</dbReference>
<organism evidence="13 14">
    <name type="scientific">Musa balbisiana</name>
    <name type="common">Banana</name>
    <dbReference type="NCBI Taxonomy" id="52838"/>
    <lineage>
        <taxon>Eukaryota</taxon>
        <taxon>Viridiplantae</taxon>
        <taxon>Streptophyta</taxon>
        <taxon>Embryophyta</taxon>
        <taxon>Tracheophyta</taxon>
        <taxon>Spermatophyta</taxon>
        <taxon>Magnoliopsida</taxon>
        <taxon>Liliopsida</taxon>
        <taxon>Zingiberales</taxon>
        <taxon>Musaceae</taxon>
        <taxon>Musa</taxon>
    </lineage>
</organism>
<dbReference type="PANTHER" id="PTHR43452:SF1">
    <property type="entry name" value="PYRUVATE DECARBOXYLASE C186.09-RELATED"/>
    <property type="match status" value="1"/>
</dbReference>
<dbReference type="GO" id="GO:0030976">
    <property type="term" value="F:thiamine pyrophosphate binding"/>
    <property type="evidence" value="ECO:0007669"/>
    <property type="project" value="InterPro"/>
</dbReference>
<reference evidence="13 14" key="1">
    <citation type="journal article" date="2019" name="Nat. Plants">
        <title>Genome sequencing of Musa balbisiana reveals subgenome evolution and function divergence in polyploid bananas.</title>
        <authorList>
            <person name="Yao X."/>
        </authorList>
    </citation>
    <scope>NUCLEOTIDE SEQUENCE [LARGE SCALE GENOMIC DNA]</scope>
    <source>
        <strain evidence="14">cv. DH-PKW</strain>
        <tissue evidence="13">Leaves</tissue>
    </source>
</reference>
<evidence type="ECO:0000256" key="8">
    <source>
        <dbReference type="ARBA" id="ARBA00022793"/>
    </source>
</evidence>
<evidence type="ECO:0000313" key="13">
    <source>
        <dbReference type="EMBL" id="THU61986.1"/>
    </source>
</evidence>
<dbReference type="Pfam" id="PF02776">
    <property type="entry name" value="TPP_enzyme_N"/>
    <property type="match status" value="1"/>
</dbReference>
<name>A0A4V4H710_MUSBA</name>
<dbReference type="InterPro" id="IPR029061">
    <property type="entry name" value="THDP-binding"/>
</dbReference>
<feature type="domain" description="Thiamine pyrophosphate enzyme N-terminal TPP-binding" evidence="12">
    <location>
        <begin position="24"/>
        <end position="129"/>
    </location>
</feature>
<comment type="catalytic activity">
    <reaction evidence="1">
        <text>a 2-oxocarboxylate + H(+) = an aldehyde + CO2</text>
        <dbReference type="Rhea" id="RHEA:11628"/>
        <dbReference type="ChEBI" id="CHEBI:15378"/>
        <dbReference type="ChEBI" id="CHEBI:16526"/>
        <dbReference type="ChEBI" id="CHEBI:17478"/>
        <dbReference type="ChEBI" id="CHEBI:35179"/>
        <dbReference type="EC" id="4.1.1.1"/>
    </reaction>
</comment>
<evidence type="ECO:0000256" key="2">
    <source>
        <dbReference type="ARBA" id="ARBA00001920"/>
    </source>
</evidence>
<dbReference type="EC" id="4.1.1.1" evidence="6"/>
<comment type="cofactor">
    <cofactor evidence="3">
        <name>thiamine diphosphate</name>
        <dbReference type="ChEBI" id="CHEBI:58937"/>
    </cofactor>
</comment>
<dbReference type="FunFam" id="3.40.50.970:FF:000017">
    <property type="entry name" value="pyruvate decarboxylase 1"/>
    <property type="match status" value="1"/>
</dbReference>
<comment type="caution">
    <text evidence="13">The sequence shown here is derived from an EMBL/GenBank/DDBJ whole genome shotgun (WGS) entry which is preliminary data.</text>
</comment>
<gene>
    <name evidence="13" type="ORF">C4D60_Mb01t00380</name>
</gene>
<dbReference type="InterPro" id="IPR012110">
    <property type="entry name" value="PDC/IPDC-like"/>
</dbReference>
<comment type="similarity">
    <text evidence="4">Belongs to the TPP enzyme family.</text>
</comment>
<dbReference type="SUPFAM" id="SSF52518">
    <property type="entry name" value="Thiamin diphosphate-binding fold (THDP-binding)"/>
    <property type="match status" value="2"/>
</dbReference>
<dbReference type="CDD" id="cd07038">
    <property type="entry name" value="TPP_PYR_PDC_IPDC_like"/>
    <property type="match status" value="1"/>
</dbReference>
<keyword evidence="14" id="KW-1185">Reference proteome</keyword>
<dbReference type="GO" id="GO:0046872">
    <property type="term" value="F:metal ion binding"/>
    <property type="evidence" value="ECO:0007669"/>
    <property type="project" value="UniProtKB-KW"/>
</dbReference>
<keyword evidence="11" id="KW-0456">Lyase</keyword>
<evidence type="ECO:0000256" key="7">
    <source>
        <dbReference type="ARBA" id="ARBA00022723"/>
    </source>
</evidence>
<keyword evidence="7" id="KW-0479">Metal-binding</keyword>
<evidence type="ECO:0000313" key="14">
    <source>
        <dbReference type="Proteomes" id="UP000317650"/>
    </source>
</evidence>
<dbReference type="GO" id="GO:0000949">
    <property type="term" value="P:aromatic amino acid family catabolic process to alcohol via Ehrlich pathway"/>
    <property type="evidence" value="ECO:0007669"/>
    <property type="project" value="TreeGrafter"/>
</dbReference>
<evidence type="ECO:0000256" key="3">
    <source>
        <dbReference type="ARBA" id="ARBA00001964"/>
    </source>
</evidence>
<dbReference type="STRING" id="52838.A0A4V4H710"/>